<accession>A0AAD8ID62</accession>
<protein>
    <submittedName>
        <fullName evidence="5">Transcription factor MYB-HB-like family</fullName>
    </submittedName>
</protein>
<feature type="domain" description="HTH myb-type" evidence="4">
    <location>
        <begin position="35"/>
        <end position="72"/>
    </location>
</feature>
<dbReference type="InterPro" id="IPR050560">
    <property type="entry name" value="MYB_TF"/>
</dbReference>
<keyword evidence="2" id="KW-0539">Nucleus</keyword>
<dbReference type="PROSITE" id="PS51294">
    <property type="entry name" value="HTH_MYB"/>
    <property type="match status" value="2"/>
</dbReference>
<dbReference type="PROSITE" id="PS50090">
    <property type="entry name" value="MYB_LIKE"/>
    <property type="match status" value="2"/>
</dbReference>
<dbReference type="GO" id="GO:0000978">
    <property type="term" value="F:RNA polymerase II cis-regulatory region sequence-specific DNA binding"/>
    <property type="evidence" value="ECO:0007669"/>
    <property type="project" value="TreeGrafter"/>
</dbReference>
<keyword evidence="6" id="KW-1185">Reference proteome</keyword>
<organism evidence="5 6">
    <name type="scientific">Heracleum sosnowskyi</name>
    <dbReference type="NCBI Taxonomy" id="360622"/>
    <lineage>
        <taxon>Eukaryota</taxon>
        <taxon>Viridiplantae</taxon>
        <taxon>Streptophyta</taxon>
        <taxon>Embryophyta</taxon>
        <taxon>Tracheophyta</taxon>
        <taxon>Spermatophyta</taxon>
        <taxon>Magnoliopsida</taxon>
        <taxon>eudicotyledons</taxon>
        <taxon>Gunneridae</taxon>
        <taxon>Pentapetalae</taxon>
        <taxon>asterids</taxon>
        <taxon>campanulids</taxon>
        <taxon>Apiales</taxon>
        <taxon>Apiaceae</taxon>
        <taxon>Apioideae</taxon>
        <taxon>apioid superclade</taxon>
        <taxon>Tordylieae</taxon>
        <taxon>Tordyliinae</taxon>
        <taxon>Heracleum</taxon>
    </lineage>
</organism>
<proteinExistence type="predicted"/>
<dbReference type="InterPro" id="IPR017930">
    <property type="entry name" value="Myb_dom"/>
</dbReference>
<evidence type="ECO:0000313" key="5">
    <source>
        <dbReference type="EMBL" id="KAK1381790.1"/>
    </source>
</evidence>
<comment type="caution">
    <text evidence="5">The sequence shown here is derived from an EMBL/GenBank/DDBJ whole genome shotgun (WGS) entry which is preliminary data.</text>
</comment>
<evidence type="ECO:0000259" key="3">
    <source>
        <dbReference type="PROSITE" id="PS50090"/>
    </source>
</evidence>
<evidence type="ECO:0000313" key="6">
    <source>
        <dbReference type="Proteomes" id="UP001237642"/>
    </source>
</evidence>
<dbReference type="EMBL" id="JAUIZM010000005">
    <property type="protein sequence ID" value="KAK1381790.1"/>
    <property type="molecule type" value="Genomic_DNA"/>
</dbReference>
<sequence length="170" mass="19975">MHNMNTKKPVSYIEVPKHTRHIVTWSSEVQNLINDILREQIWNHGTDNWAIIASKFKDKTTRQCRRRWYTYLNSDFQTRGWSPEEDMFLCEAQKIFGNRWTEIAKVVSGRTDNAVKNRFSTLCEKRAKAEALAKENNPFYLNLNNKRVIFQDVSIVDGLSENGGPLRKLR</sequence>
<dbReference type="GO" id="GO:0000981">
    <property type="term" value="F:DNA-binding transcription factor activity, RNA polymerase II-specific"/>
    <property type="evidence" value="ECO:0007669"/>
    <property type="project" value="TreeGrafter"/>
</dbReference>
<dbReference type="AlphaFoldDB" id="A0AAD8ID62"/>
<dbReference type="SUPFAM" id="SSF46689">
    <property type="entry name" value="Homeodomain-like"/>
    <property type="match status" value="1"/>
</dbReference>
<evidence type="ECO:0000256" key="1">
    <source>
        <dbReference type="ARBA" id="ARBA00004123"/>
    </source>
</evidence>
<dbReference type="Pfam" id="PF00249">
    <property type="entry name" value="Myb_DNA-binding"/>
    <property type="match status" value="2"/>
</dbReference>
<dbReference type="GO" id="GO:0005634">
    <property type="term" value="C:nucleus"/>
    <property type="evidence" value="ECO:0007669"/>
    <property type="project" value="UniProtKB-SubCell"/>
</dbReference>
<feature type="domain" description="Myb-like" evidence="3">
    <location>
        <begin position="25"/>
        <end position="72"/>
    </location>
</feature>
<feature type="domain" description="HTH myb-type" evidence="4">
    <location>
        <begin position="73"/>
        <end position="127"/>
    </location>
</feature>
<dbReference type="InterPro" id="IPR001005">
    <property type="entry name" value="SANT/Myb"/>
</dbReference>
<reference evidence="5" key="1">
    <citation type="submission" date="2023-02" db="EMBL/GenBank/DDBJ databases">
        <title>Genome of toxic invasive species Heracleum sosnowskyi carries increased number of genes despite the absence of recent whole-genome duplications.</title>
        <authorList>
            <person name="Schelkunov M."/>
            <person name="Shtratnikova V."/>
            <person name="Makarenko M."/>
            <person name="Klepikova A."/>
            <person name="Omelchenko D."/>
            <person name="Novikova G."/>
            <person name="Obukhova E."/>
            <person name="Bogdanov V."/>
            <person name="Penin A."/>
            <person name="Logacheva M."/>
        </authorList>
    </citation>
    <scope>NUCLEOTIDE SEQUENCE</scope>
    <source>
        <strain evidence="5">Hsosn_3</strain>
        <tissue evidence="5">Leaf</tissue>
    </source>
</reference>
<feature type="domain" description="Myb-like" evidence="3">
    <location>
        <begin position="73"/>
        <end position="123"/>
    </location>
</feature>
<dbReference type="Gene3D" id="1.10.10.60">
    <property type="entry name" value="Homeodomain-like"/>
    <property type="match status" value="2"/>
</dbReference>
<dbReference type="SMART" id="SM00717">
    <property type="entry name" value="SANT"/>
    <property type="match status" value="2"/>
</dbReference>
<gene>
    <name evidence="5" type="ORF">POM88_019525</name>
</gene>
<reference evidence="5" key="2">
    <citation type="submission" date="2023-05" db="EMBL/GenBank/DDBJ databases">
        <authorList>
            <person name="Schelkunov M.I."/>
        </authorList>
    </citation>
    <scope>NUCLEOTIDE SEQUENCE</scope>
    <source>
        <strain evidence="5">Hsosn_3</strain>
        <tissue evidence="5">Leaf</tissue>
    </source>
</reference>
<dbReference type="InterPro" id="IPR009057">
    <property type="entry name" value="Homeodomain-like_sf"/>
</dbReference>
<dbReference type="PANTHER" id="PTHR45614:SF76">
    <property type="entry name" value="TRANSCRIPTION FACTOR MYB124"/>
    <property type="match status" value="1"/>
</dbReference>
<dbReference type="PANTHER" id="PTHR45614">
    <property type="entry name" value="MYB PROTEIN-RELATED"/>
    <property type="match status" value="1"/>
</dbReference>
<dbReference type="CDD" id="cd00167">
    <property type="entry name" value="SANT"/>
    <property type="match status" value="2"/>
</dbReference>
<name>A0AAD8ID62_9APIA</name>
<evidence type="ECO:0000259" key="4">
    <source>
        <dbReference type="PROSITE" id="PS51294"/>
    </source>
</evidence>
<comment type="subcellular location">
    <subcellularLocation>
        <location evidence="1">Nucleus</location>
    </subcellularLocation>
</comment>
<evidence type="ECO:0000256" key="2">
    <source>
        <dbReference type="ARBA" id="ARBA00023242"/>
    </source>
</evidence>
<dbReference type="Proteomes" id="UP001237642">
    <property type="component" value="Unassembled WGS sequence"/>
</dbReference>